<sequence>MQKIDQNLMTTNLKITSILILCVAACLAIPKIADARANFHDLVANALTNTENNSAKSSNANSQKLTDVYVPPNYGLPDSQHGSGTR</sequence>
<protein>
    <submittedName>
        <fullName evidence="3">Uncharacterized protein</fullName>
    </submittedName>
</protein>
<feature type="compositionally biased region" description="Low complexity" evidence="1">
    <location>
        <begin position="52"/>
        <end position="62"/>
    </location>
</feature>
<reference evidence="3 4" key="1">
    <citation type="journal article" date="2020" name="ISME J.">
        <title>Comparative genomics reveals insights into cyanobacterial evolution and habitat adaptation.</title>
        <authorList>
            <person name="Chen M.Y."/>
            <person name="Teng W.K."/>
            <person name="Zhao L."/>
            <person name="Hu C.X."/>
            <person name="Zhou Y.K."/>
            <person name="Han B.P."/>
            <person name="Song L.R."/>
            <person name="Shu W.S."/>
        </authorList>
    </citation>
    <scope>NUCLEOTIDE SEQUENCE [LARGE SCALE GENOMIC DNA]</scope>
    <source>
        <strain evidence="3 4">FACHB-130</strain>
    </source>
</reference>
<feature type="signal peptide" evidence="2">
    <location>
        <begin position="1"/>
        <end position="28"/>
    </location>
</feature>
<dbReference type="Proteomes" id="UP000603457">
    <property type="component" value="Unassembled WGS sequence"/>
</dbReference>
<dbReference type="RefSeq" id="WP_190966079.1">
    <property type="nucleotide sequence ID" value="NZ_JACJTB010000001.1"/>
</dbReference>
<accession>A0ABR8FQM6</accession>
<feature type="region of interest" description="Disordered" evidence="1">
    <location>
        <begin position="50"/>
        <end position="86"/>
    </location>
</feature>
<proteinExistence type="predicted"/>
<evidence type="ECO:0000256" key="2">
    <source>
        <dbReference type="SAM" id="SignalP"/>
    </source>
</evidence>
<organism evidence="3 4">
    <name type="scientific">Nostoc spongiaeforme FACHB-130</name>
    <dbReference type="NCBI Taxonomy" id="1357510"/>
    <lineage>
        <taxon>Bacteria</taxon>
        <taxon>Bacillati</taxon>
        <taxon>Cyanobacteriota</taxon>
        <taxon>Cyanophyceae</taxon>
        <taxon>Nostocales</taxon>
        <taxon>Nostocaceae</taxon>
        <taxon>Nostoc</taxon>
    </lineage>
</organism>
<evidence type="ECO:0000256" key="1">
    <source>
        <dbReference type="SAM" id="MobiDB-lite"/>
    </source>
</evidence>
<evidence type="ECO:0000313" key="4">
    <source>
        <dbReference type="Proteomes" id="UP000603457"/>
    </source>
</evidence>
<dbReference type="EMBL" id="JACJTB010000001">
    <property type="protein sequence ID" value="MBD2593141.1"/>
    <property type="molecule type" value="Genomic_DNA"/>
</dbReference>
<comment type="caution">
    <text evidence="3">The sequence shown here is derived from an EMBL/GenBank/DDBJ whole genome shotgun (WGS) entry which is preliminary data.</text>
</comment>
<feature type="chain" id="PRO_5045642123" evidence="2">
    <location>
        <begin position="29"/>
        <end position="86"/>
    </location>
</feature>
<keyword evidence="2" id="KW-0732">Signal</keyword>
<name>A0ABR8FQM6_9NOSO</name>
<keyword evidence="4" id="KW-1185">Reference proteome</keyword>
<evidence type="ECO:0000313" key="3">
    <source>
        <dbReference type="EMBL" id="MBD2593141.1"/>
    </source>
</evidence>
<gene>
    <name evidence="3" type="ORF">H6G74_02195</name>
</gene>